<evidence type="ECO:0000256" key="15">
    <source>
        <dbReference type="PIRNR" id="PIRNR037488"/>
    </source>
</evidence>
<evidence type="ECO:0000256" key="13">
    <source>
        <dbReference type="ARBA" id="ARBA00023134"/>
    </source>
</evidence>
<keyword evidence="4 16" id="KW-0812">Transmembrane</keyword>
<evidence type="ECO:0000256" key="8">
    <source>
        <dbReference type="ARBA" id="ARBA00022787"/>
    </source>
</evidence>
<dbReference type="GO" id="GO:0000001">
    <property type="term" value="P:mitochondrion inheritance"/>
    <property type="evidence" value="ECO:0007669"/>
    <property type="project" value="EnsemblFungi"/>
</dbReference>
<feature type="domain" description="Miro" evidence="18">
    <location>
        <begin position="3"/>
        <end position="180"/>
    </location>
</feature>
<dbReference type="SMART" id="SM00175">
    <property type="entry name" value="RAB"/>
    <property type="match status" value="1"/>
</dbReference>
<dbReference type="EMBL" id="CP002501">
    <property type="protein sequence ID" value="AET39819.1"/>
    <property type="molecule type" value="Genomic_DNA"/>
</dbReference>
<dbReference type="PROSITE" id="PS50222">
    <property type="entry name" value="EF_HAND_2"/>
    <property type="match status" value="2"/>
</dbReference>
<evidence type="ECO:0000259" key="17">
    <source>
        <dbReference type="PROSITE" id="PS50222"/>
    </source>
</evidence>
<comment type="function">
    <text evidence="1 15">Mitochondrial GTPase involved in mitochondrial trafficking. Probably involved in control of anterograde transport of mitochondria and their subcellular distribution.</text>
</comment>
<dbReference type="InterPro" id="IPR013567">
    <property type="entry name" value="EF_hand_assoc_2"/>
</dbReference>
<dbReference type="FunFam" id="3.40.50.300:FF:000553">
    <property type="entry name" value="Mitochondrial Rho GTPase"/>
    <property type="match status" value="1"/>
</dbReference>
<dbReference type="InterPro" id="IPR052266">
    <property type="entry name" value="Miro-EF-hand_domain"/>
</dbReference>
<dbReference type="InterPro" id="IPR001806">
    <property type="entry name" value="Small_GTPase"/>
</dbReference>
<dbReference type="HOGENOM" id="CLU_014255_3_0_1"/>
<gene>
    <name evidence="19" type="ordered locus">Ecym_5018</name>
</gene>
<keyword evidence="6" id="KW-0677">Repeat</keyword>
<sequence length="659" mass="74512">MAKERIRVVVCGDTGVGKSSLIASLVKDQFIPNLQDALPTVTIPRDFSASPYSPQNTILVDSTNANPASLQKELKNADVIWLVYDGHESYERISLYWMMMFRSLGLNLPVILCRNKCDERIPLSSGYLNGEEEGDTTVEDEEFIPILKAFKEVETCIKCSAKTNLNVSQAFYLCQRAITHPLAPLFDARVGELKPLVVLALKRVFILCDKDQDGFLNNDEISALQKKCFGKTMDTNELKFIHTTLENISAPTQKYARRTLYVDGKGITKLGFLVLNKLYAENGRHETTWGILRAFHYTDSLSISDKVLHPKVDTADSSSIELSPVGYRFLVDVFLTFDKDNDGGLNAEELDDLFKCTPGLPKLWSETSFPYSTVINNQGFITLQGWLAQWSMTTFIDYKTTTEYLVYLGFEKDAKLALHVTRARRKRRRNGIFYRAPVNDRQVFNCYVIGKPHSGKTSLLQSFLGRRFSESYSPTIRPKIAVNSLELKGGKQYYLILQELGEQEPAILENHNKLKECDVLCLTYDSSDPESFSCLVDLIHKYPHLKRLPMVFIALKADLDKQQQRCHIQPDDFTEELLLEHPLHTSCIWPSSLNELFIKLTEVALEPAKNTPDLQPEIVQKDTTVFWQAAVVAGSVLGFASIFTFTLSKIIRSLSNSSA</sequence>
<dbReference type="OMA" id="HETTWGI"/>
<dbReference type="GO" id="GO:0005509">
    <property type="term" value="F:calcium ion binding"/>
    <property type="evidence" value="ECO:0007669"/>
    <property type="project" value="EnsemblFungi"/>
</dbReference>
<evidence type="ECO:0000256" key="7">
    <source>
        <dbReference type="ARBA" id="ARBA00022741"/>
    </source>
</evidence>
<feature type="domain" description="EF-hand" evidence="17">
    <location>
        <begin position="196"/>
        <end position="231"/>
    </location>
</feature>
<dbReference type="GO" id="GO:0032865">
    <property type="term" value="C:ERMES complex"/>
    <property type="evidence" value="ECO:0007669"/>
    <property type="project" value="EnsemblFungi"/>
</dbReference>
<dbReference type="InParanoid" id="I6NCM7"/>
<evidence type="ECO:0000256" key="16">
    <source>
        <dbReference type="SAM" id="Phobius"/>
    </source>
</evidence>
<dbReference type="SMART" id="SM00173">
    <property type="entry name" value="RAS"/>
    <property type="match status" value="1"/>
</dbReference>
<dbReference type="AlphaFoldDB" id="I6NCM7"/>
<name>I6NCM7_ERECY</name>
<evidence type="ECO:0000256" key="11">
    <source>
        <dbReference type="ARBA" id="ARBA00022989"/>
    </source>
</evidence>
<dbReference type="InterPro" id="IPR020860">
    <property type="entry name" value="MIRO_dom"/>
</dbReference>
<dbReference type="InterPro" id="IPR018247">
    <property type="entry name" value="EF_Hand_1_Ca_BS"/>
</dbReference>
<dbReference type="OrthoDB" id="10020961at2759"/>
<comment type="subcellular location">
    <subcellularLocation>
        <location evidence="2 15">Mitochondrion outer membrane</location>
        <topology evidence="2 15">Single-pass type IV membrane protein</topology>
    </subcellularLocation>
</comment>
<keyword evidence="10 15" id="KW-0106">Calcium</keyword>
<dbReference type="SMART" id="SM00174">
    <property type="entry name" value="RHO"/>
    <property type="match status" value="1"/>
</dbReference>
<dbReference type="SUPFAM" id="SSF52540">
    <property type="entry name" value="P-loop containing nucleoside triphosphate hydrolases"/>
    <property type="match status" value="2"/>
</dbReference>
<evidence type="ECO:0000256" key="2">
    <source>
        <dbReference type="ARBA" id="ARBA00004200"/>
    </source>
</evidence>
<dbReference type="PANTHER" id="PTHR46819:SF1">
    <property type="entry name" value="EF-HAND CALCIUM-BINDING DOMAIN-CONTAINING PROTEIN 7"/>
    <property type="match status" value="1"/>
</dbReference>
<evidence type="ECO:0000256" key="3">
    <source>
        <dbReference type="ARBA" id="ARBA00007981"/>
    </source>
</evidence>
<comment type="similarity">
    <text evidence="3 15">Belongs to the mitochondrial Rho GTPase family.</text>
</comment>
<protein>
    <recommendedName>
        <fullName evidence="15">Mitochondrial Rho GTPase</fullName>
        <ecNumber evidence="15">3.6.5.-</ecNumber>
    </recommendedName>
</protein>
<keyword evidence="20" id="KW-1185">Reference proteome</keyword>
<dbReference type="Pfam" id="PF08356">
    <property type="entry name" value="EF_assoc_2"/>
    <property type="match status" value="1"/>
</dbReference>
<dbReference type="STRING" id="931890.I6NCM7"/>
<dbReference type="EC" id="3.6.5.-" evidence="15"/>
<dbReference type="Pfam" id="PF00071">
    <property type="entry name" value="Ras"/>
    <property type="match status" value="2"/>
</dbReference>
<dbReference type="GO" id="GO:0005525">
    <property type="term" value="F:GTP binding"/>
    <property type="evidence" value="ECO:0007669"/>
    <property type="project" value="UniProtKB-KW"/>
</dbReference>
<dbReference type="PIRSF" id="PIRSF037488">
    <property type="entry name" value="Mt_Rho_GTPase"/>
    <property type="match status" value="1"/>
</dbReference>
<dbReference type="GeneID" id="11472901"/>
<dbReference type="RefSeq" id="XP_003646636.1">
    <property type="nucleotide sequence ID" value="XM_003646588.1"/>
</dbReference>
<keyword evidence="8 15" id="KW-1000">Mitochondrion outer membrane</keyword>
<evidence type="ECO:0000256" key="4">
    <source>
        <dbReference type="ARBA" id="ARBA00022692"/>
    </source>
</evidence>
<feature type="transmembrane region" description="Helical" evidence="16">
    <location>
        <begin position="625"/>
        <end position="647"/>
    </location>
</feature>
<dbReference type="CDD" id="cd01892">
    <property type="entry name" value="Miro2"/>
    <property type="match status" value="1"/>
</dbReference>
<dbReference type="FunCoup" id="I6NCM7">
    <property type="interactions" value="776"/>
</dbReference>
<dbReference type="PANTHER" id="PTHR46819">
    <property type="entry name" value="EF-HAND CALCIUM-BINDING DOMAIN-CONTAINING PROTEIN 7"/>
    <property type="match status" value="1"/>
</dbReference>
<organism evidence="19 20">
    <name type="scientific">Eremothecium cymbalariae (strain CBS 270.75 / DBVPG 7215 / KCTC 17166 / NRRL Y-17582)</name>
    <name type="common">Yeast</name>
    <dbReference type="NCBI Taxonomy" id="931890"/>
    <lineage>
        <taxon>Eukaryota</taxon>
        <taxon>Fungi</taxon>
        <taxon>Dikarya</taxon>
        <taxon>Ascomycota</taxon>
        <taxon>Saccharomycotina</taxon>
        <taxon>Saccharomycetes</taxon>
        <taxon>Saccharomycetales</taxon>
        <taxon>Saccharomycetaceae</taxon>
        <taxon>Eremothecium</taxon>
    </lineage>
</organism>
<dbReference type="PROSITE" id="PS51423">
    <property type="entry name" value="MIRO"/>
    <property type="match status" value="2"/>
</dbReference>
<dbReference type="GO" id="GO:0010821">
    <property type="term" value="P:regulation of mitochondrion organization"/>
    <property type="evidence" value="ECO:0007669"/>
    <property type="project" value="EnsemblFungi"/>
</dbReference>
<keyword evidence="14 15" id="KW-0472">Membrane</keyword>
<dbReference type="InterPro" id="IPR027417">
    <property type="entry name" value="P-loop_NTPase"/>
</dbReference>
<dbReference type="SMART" id="SM00054">
    <property type="entry name" value="EFh"/>
    <property type="match status" value="2"/>
</dbReference>
<evidence type="ECO:0000256" key="5">
    <source>
        <dbReference type="ARBA" id="ARBA00022723"/>
    </source>
</evidence>
<dbReference type="GO" id="GO:0015886">
    <property type="term" value="P:heme transport"/>
    <property type="evidence" value="ECO:0007669"/>
    <property type="project" value="EnsemblFungi"/>
</dbReference>
<feature type="domain" description="EF-hand" evidence="17">
    <location>
        <begin position="325"/>
        <end position="360"/>
    </location>
</feature>
<dbReference type="GO" id="GO:0007005">
    <property type="term" value="P:mitochondrion organization"/>
    <property type="evidence" value="ECO:0007669"/>
    <property type="project" value="InterPro"/>
</dbReference>
<dbReference type="GO" id="GO:0055091">
    <property type="term" value="P:phospholipid homeostasis"/>
    <property type="evidence" value="ECO:0007669"/>
    <property type="project" value="EnsemblFungi"/>
</dbReference>
<dbReference type="InterPro" id="IPR021181">
    <property type="entry name" value="Miro"/>
</dbReference>
<dbReference type="SUPFAM" id="SSF47473">
    <property type="entry name" value="EF-hand"/>
    <property type="match status" value="1"/>
</dbReference>
<proteinExistence type="inferred from homology"/>
<accession>I6NCM7</accession>
<keyword evidence="12 15" id="KW-0496">Mitochondrion</keyword>
<evidence type="ECO:0000313" key="20">
    <source>
        <dbReference type="Proteomes" id="UP000006790"/>
    </source>
</evidence>
<dbReference type="Pfam" id="PF08355">
    <property type="entry name" value="EF_assoc_1"/>
    <property type="match status" value="1"/>
</dbReference>
<dbReference type="Proteomes" id="UP000006790">
    <property type="component" value="Chromosome 5"/>
</dbReference>
<dbReference type="PRINTS" id="PR00449">
    <property type="entry name" value="RASTRNSFRMNG"/>
</dbReference>
<feature type="domain" description="Miro" evidence="18">
    <location>
        <begin position="441"/>
        <end position="606"/>
    </location>
</feature>
<keyword evidence="5" id="KW-0479">Metal-binding</keyword>
<dbReference type="Gene3D" id="3.40.50.300">
    <property type="entry name" value="P-loop containing nucleotide triphosphate hydrolases"/>
    <property type="match status" value="2"/>
</dbReference>
<evidence type="ECO:0000256" key="9">
    <source>
        <dbReference type="ARBA" id="ARBA00022801"/>
    </source>
</evidence>
<dbReference type="InterPro" id="IPR011992">
    <property type="entry name" value="EF-hand-dom_pair"/>
</dbReference>
<dbReference type="KEGG" id="erc:Ecym_5018"/>
<evidence type="ECO:0000313" key="19">
    <source>
        <dbReference type="EMBL" id="AET39819.1"/>
    </source>
</evidence>
<keyword evidence="7 15" id="KW-0547">Nucleotide-binding</keyword>
<evidence type="ECO:0000256" key="6">
    <source>
        <dbReference type="ARBA" id="ARBA00022737"/>
    </source>
</evidence>
<reference evidence="19 20" key="1">
    <citation type="journal article" date="2011" name="G3 (Bethesda)">
        <title>Genome evolution in the Eremothecium clade of the Saccharomyces complex revealed by comparative genomics.</title>
        <authorList>
            <person name="Wendland J."/>
            <person name="Walther A."/>
        </authorList>
    </citation>
    <scope>NUCLEOTIDE SEQUENCE [LARGE SCALE GENOMIC DNA]</scope>
    <source>
        <strain evidence="20">CBS 270.75 / DBVPG 7215 / KCTC 17166 / NRRL Y-17582</strain>
    </source>
</reference>
<dbReference type="PROSITE" id="PS00018">
    <property type="entry name" value="EF_HAND_1"/>
    <property type="match status" value="1"/>
</dbReference>
<dbReference type="InterPro" id="IPR002048">
    <property type="entry name" value="EF_hand_dom"/>
</dbReference>
<keyword evidence="13 15" id="KW-0342">GTP-binding</keyword>
<evidence type="ECO:0000256" key="1">
    <source>
        <dbReference type="ARBA" id="ARBA00003481"/>
    </source>
</evidence>
<dbReference type="Gene3D" id="1.10.238.10">
    <property type="entry name" value="EF-hand"/>
    <property type="match status" value="2"/>
</dbReference>
<keyword evidence="11 16" id="KW-1133">Transmembrane helix</keyword>
<evidence type="ECO:0000256" key="10">
    <source>
        <dbReference type="ARBA" id="ARBA00022837"/>
    </source>
</evidence>
<evidence type="ECO:0000259" key="18">
    <source>
        <dbReference type="PROSITE" id="PS51423"/>
    </source>
</evidence>
<dbReference type="eggNOG" id="KOG1707">
    <property type="taxonomic scope" value="Eukaryota"/>
</dbReference>
<evidence type="ECO:0000256" key="12">
    <source>
        <dbReference type="ARBA" id="ARBA00023128"/>
    </source>
</evidence>
<dbReference type="GO" id="GO:0003924">
    <property type="term" value="F:GTPase activity"/>
    <property type="evidence" value="ECO:0007669"/>
    <property type="project" value="EnsemblFungi"/>
</dbReference>
<evidence type="ECO:0000256" key="14">
    <source>
        <dbReference type="ARBA" id="ARBA00023136"/>
    </source>
</evidence>
<dbReference type="GO" id="GO:1990456">
    <property type="term" value="P:mitochondrion-endoplasmic reticulum membrane tethering"/>
    <property type="evidence" value="ECO:0007669"/>
    <property type="project" value="EnsemblFungi"/>
</dbReference>
<keyword evidence="9 15" id="KW-0378">Hydrolase</keyword>
<dbReference type="InterPro" id="IPR013566">
    <property type="entry name" value="EF_hand_assoc_1"/>
</dbReference>